<organism evidence="3 4">
    <name type="scientific">Hyalella azteca</name>
    <name type="common">Amphipod</name>
    <dbReference type="NCBI Taxonomy" id="294128"/>
    <lineage>
        <taxon>Eukaryota</taxon>
        <taxon>Metazoa</taxon>
        <taxon>Ecdysozoa</taxon>
        <taxon>Arthropoda</taxon>
        <taxon>Crustacea</taxon>
        <taxon>Multicrustacea</taxon>
        <taxon>Malacostraca</taxon>
        <taxon>Eumalacostraca</taxon>
        <taxon>Peracarida</taxon>
        <taxon>Amphipoda</taxon>
        <taxon>Senticaudata</taxon>
        <taxon>Talitrida</taxon>
        <taxon>Talitroidea</taxon>
        <taxon>Hyalellidae</taxon>
        <taxon>Hyalella</taxon>
    </lineage>
</organism>
<dbReference type="RefSeq" id="XP_018026824.1">
    <property type="nucleotide sequence ID" value="XM_018171335.2"/>
</dbReference>
<keyword evidence="2" id="KW-0812">Transmembrane</keyword>
<keyword evidence="2" id="KW-1133">Transmembrane helix</keyword>
<feature type="transmembrane region" description="Helical" evidence="2">
    <location>
        <begin position="20"/>
        <end position="36"/>
    </location>
</feature>
<proteinExistence type="predicted"/>
<sequence length="109" mass="11238">MVFASTDPYLGEKAGGGTGGVLGFLLLGALIYFCCFKGKGKGLGGKFQGLPFGGRRNQAPGGGMAQDGASFPMNDPNFIPNQQYSEPPGQPGQQPPPYSPQYQPGAPNA</sequence>
<evidence type="ECO:0000256" key="1">
    <source>
        <dbReference type="SAM" id="MobiDB-lite"/>
    </source>
</evidence>
<name>A0A8B7PKW2_HYAAZ</name>
<evidence type="ECO:0000313" key="3">
    <source>
        <dbReference type="Proteomes" id="UP000694843"/>
    </source>
</evidence>
<keyword evidence="3" id="KW-1185">Reference proteome</keyword>
<protein>
    <submittedName>
        <fullName evidence="4">Uncharacterized protein LOC108682207</fullName>
    </submittedName>
</protein>
<evidence type="ECO:0000256" key="2">
    <source>
        <dbReference type="SAM" id="Phobius"/>
    </source>
</evidence>
<reference evidence="4" key="1">
    <citation type="submission" date="2025-08" db="UniProtKB">
        <authorList>
            <consortium name="RefSeq"/>
        </authorList>
    </citation>
    <scope>IDENTIFICATION</scope>
    <source>
        <tissue evidence="4">Whole organism</tissue>
    </source>
</reference>
<dbReference type="GeneID" id="108682207"/>
<feature type="compositionally biased region" description="Pro residues" evidence="1">
    <location>
        <begin position="88"/>
        <end position="99"/>
    </location>
</feature>
<evidence type="ECO:0000313" key="4">
    <source>
        <dbReference type="RefSeq" id="XP_018026824.1"/>
    </source>
</evidence>
<keyword evidence="2" id="KW-0472">Membrane</keyword>
<dbReference type="Proteomes" id="UP000694843">
    <property type="component" value="Unplaced"/>
</dbReference>
<feature type="region of interest" description="Disordered" evidence="1">
    <location>
        <begin position="51"/>
        <end position="109"/>
    </location>
</feature>
<dbReference type="AlphaFoldDB" id="A0A8B7PKW2"/>
<dbReference type="KEGG" id="hazt:108682207"/>
<gene>
    <name evidence="4" type="primary">LOC108682207</name>
</gene>
<feature type="compositionally biased region" description="Low complexity" evidence="1">
    <location>
        <begin position="100"/>
        <end position="109"/>
    </location>
</feature>
<accession>A0A8B7PKW2</accession>